<dbReference type="EMBL" id="CAKOAT010460709">
    <property type="protein sequence ID" value="CAH8375760.1"/>
    <property type="molecule type" value="Genomic_DNA"/>
</dbReference>
<gene>
    <name evidence="2" type="ORF">ERUC_LOCUS32236</name>
</gene>
<name>A0ABC8L8A1_ERUVS</name>
<evidence type="ECO:0000256" key="1">
    <source>
        <dbReference type="SAM" id="MobiDB-lite"/>
    </source>
</evidence>
<organism evidence="2 3">
    <name type="scientific">Eruca vesicaria subsp. sativa</name>
    <name type="common">Garden rocket</name>
    <name type="synonym">Eruca sativa</name>
    <dbReference type="NCBI Taxonomy" id="29727"/>
    <lineage>
        <taxon>Eukaryota</taxon>
        <taxon>Viridiplantae</taxon>
        <taxon>Streptophyta</taxon>
        <taxon>Embryophyta</taxon>
        <taxon>Tracheophyta</taxon>
        <taxon>Spermatophyta</taxon>
        <taxon>Magnoliopsida</taxon>
        <taxon>eudicotyledons</taxon>
        <taxon>Gunneridae</taxon>
        <taxon>Pentapetalae</taxon>
        <taxon>rosids</taxon>
        <taxon>malvids</taxon>
        <taxon>Brassicales</taxon>
        <taxon>Brassicaceae</taxon>
        <taxon>Brassiceae</taxon>
        <taxon>Eruca</taxon>
    </lineage>
</organism>
<feature type="compositionally biased region" description="Basic and acidic residues" evidence="1">
    <location>
        <begin position="83"/>
        <end position="106"/>
    </location>
</feature>
<protein>
    <submittedName>
        <fullName evidence="2">Uncharacterized protein</fullName>
    </submittedName>
</protein>
<keyword evidence="3" id="KW-1185">Reference proteome</keyword>
<comment type="caution">
    <text evidence="2">The sequence shown here is derived from an EMBL/GenBank/DDBJ whole genome shotgun (WGS) entry which is preliminary data.</text>
</comment>
<dbReference type="AlphaFoldDB" id="A0ABC8L8A1"/>
<feature type="compositionally biased region" description="Gly residues" evidence="1">
    <location>
        <begin position="111"/>
        <end position="120"/>
    </location>
</feature>
<evidence type="ECO:0000313" key="2">
    <source>
        <dbReference type="EMBL" id="CAH8375760.1"/>
    </source>
</evidence>
<feature type="region of interest" description="Disordered" evidence="1">
    <location>
        <begin position="70"/>
        <end position="120"/>
    </location>
</feature>
<evidence type="ECO:0000313" key="3">
    <source>
        <dbReference type="Proteomes" id="UP001642260"/>
    </source>
</evidence>
<reference evidence="2 3" key="1">
    <citation type="submission" date="2022-03" db="EMBL/GenBank/DDBJ databases">
        <authorList>
            <person name="Macdonald S."/>
            <person name="Ahmed S."/>
            <person name="Newling K."/>
        </authorList>
    </citation>
    <scope>NUCLEOTIDE SEQUENCE [LARGE SCALE GENOMIC DNA]</scope>
</reference>
<sequence>MVEDGVVMAGLKSDHGMQVTSYKGAWLMGESPERIIERNNCQGLCGGDGSHSRARKSLQFDEEINVVMSEDSIKETQQTLGEKVQDGEDGMKEDIETVDHDLHSSLDDASFGGGSTDTGL</sequence>
<proteinExistence type="predicted"/>
<dbReference type="Proteomes" id="UP001642260">
    <property type="component" value="Unassembled WGS sequence"/>
</dbReference>
<accession>A0ABC8L8A1</accession>